<gene>
    <name evidence="3" type="ORF">KTN04_13115</name>
</gene>
<feature type="region of interest" description="Disordered" evidence="1">
    <location>
        <begin position="143"/>
        <end position="179"/>
    </location>
</feature>
<sequence length="179" mass="19228">MIALHRIFSRSGRLPPWLVLSMAFGLAAPSSAVAEVDLPAIPVLPPLQQFDALLERPLFVADRQPHEAQAESTAAATAAVVRERWRLTGILLAGQAPRALLRQRNGTSHRVLEPGMHLDEGWVLAEIRAGSVVLQAGEQQVEIPLREPRATAPANRSDNGTGAAASQPDAPQPKEVPNE</sequence>
<proteinExistence type="predicted"/>
<feature type="chain" id="PRO_5046700638" evidence="2">
    <location>
        <begin position="35"/>
        <end position="179"/>
    </location>
</feature>
<accession>A0ABS6MDB6</accession>
<feature type="signal peptide" evidence="2">
    <location>
        <begin position="1"/>
        <end position="34"/>
    </location>
</feature>
<dbReference type="RefSeq" id="WP_217335687.1">
    <property type="nucleotide sequence ID" value="NZ_JAHQZT010000019.1"/>
</dbReference>
<name>A0ABS6MDB6_9GAMM</name>
<evidence type="ECO:0000256" key="2">
    <source>
        <dbReference type="SAM" id="SignalP"/>
    </source>
</evidence>
<keyword evidence="4" id="KW-1185">Reference proteome</keyword>
<protein>
    <submittedName>
        <fullName evidence="3">Uncharacterized protein</fullName>
    </submittedName>
</protein>
<evidence type="ECO:0000313" key="3">
    <source>
        <dbReference type="EMBL" id="MBV0934278.1"/>
    </source>
</evidence>
<dbReference type="Proteomes" id="UP000755551">
    <property type="component" value="Unassembled WGS sequence"/>
</dbReference>
<reference evidence="3 4" key="1">
    <citation type="submission" date="2021-06" db="EMBL/GenBank/DDBJ databases">
        <title>Bacterium isolated from marine sediment.</title>
        <authorList>
            <person name="Zhu K.-L."/>
            <person name="Du Z.-J."/>
            <person name="Liang Q.-Y."/>
        </authorList>
    </citation>
    <scope>NUCLEOTIDE SEQUENCE [LARGE SCALE GENOMIC DNA]</scope>
    <source>
        <strain evidence="3 4">A346</strain>
    </source>
</reference>
<keyword evidence="2" id="KW-0732">Signal</keyword>
<comment type="caution">
    <text evidence="3">The sequence shown here is derived from an EMBL/GenBank/DDBJ whole genome shotgun (WGS) entry which is preliminary data.</text>
</comment>
<dbReference type="EMBL" id="JAHQZT010000019">
    <property type="protein sequence ID" value="MBV0934278.1"/>
    <property type="molecule type" value="Genomic_DNA"/>
</dbReference>
<evidence type="ECO:0000256" key="1">
    <source>
        <dbReference type="SAM" id="MobiDB-lite"/>
    </source>
</evidence>
<evidence type="ECO:0000313" key="4">
    <source>
        <dbReference type="Proteomes" id="UP000755551"/>
    </source>
</evidence>
<organism evidence="3 4">
    <name type="scientific">Marinobacterium weihaiense</name>
    <dbReference type="NCBI Taxonomy" id="2851016"/>
    <lineage>
        <taxon>Bacteria</taxon>
        <taxon>Pseudomonadati</taxon>
        <taxon>Pseudomonadota</taxon>
        <taxon>Gammaproteobacteria</taxon>
        <taxon>Oceanospirillales</taxon>
        <taxon>Oceanospirillaceae</taxon>
        <taxon>Marinobacterium</taxon>
    </lineage>
</organism>